<accession>A0ACC5R6A2</accession>
<dbReference type="Proteomes" id="UP000616151">
    <property type="component" value="Unassembled WGS sequence"/>
</dbReference>
<gene>
    <name evidence="1" type="ORF">JHL16_17660</name>
</gene>
<evidence type="ECO:0000313" key="1">
    <source>
        <dbReference type="EMBL" id="MBK1868184.1"/>
    </source>
</evidence>
<dbReference type="EMBL" id="JAENHL010000007">
    <property type="protein sequence ID" value="MBK1868184.1"/>
    <property type="molecule type" value="Genomic_DNA"/>
</dbReference>
<proteinExistence type="predicted"/>
<sequence length="78" mass="8165">MVKTRTLAASIVSQGQVRLNKVKIAKPAQEVGPGDVITLAAHGRVRVLKVLAIGTRRGPASEAQTLYEDMADPAADAS</sequence>
<organism evidence="1 2">
    <name type="scientific">Taklimakanibacter albus</name>
    <dbReference type="NCBI Taxonomy" id="2800327"/>
    <lineage>
        <taxon>Bacteria</taxon>
        <taxon>Pseudomonadati</taxon>
        <taxon>Pseudomonadota</taxon>
        <taxon>Alphaproteobacteria</taxon>
        <taxon>Hyphomicrobiales</taxon>
        <taxon>Aestuariivirgaceae</taxon>
        <taxon>Taklimakanibacter</taxon>
    </lineage>
</organism>
<comment type="caution">
    <text evidence="1">The sequence shown here is derived from an EMBL/GenBank/DDBJ whole genome shotgun (WGS) entry which is preliminary data.</text>
</comment>
<keyword evidence="2" id="KW-1185">Reference proteome</keyword>
<evidence type="ECO:0000313" key="2">
    <source>
        <dbReference type="Proteomes" id="UP000616151"/>
    </source>
</evidence>
<protein>
    <submittedName>
        <fullName evidence="1">RNA-binding S4 domain-containing protein</fullName>
    </submittedName>
</protein>
<name>A0ACC5R6A2_9HYPH</name>
<reference evidence="1" key="1">
    <citation type="submission" date="2021-01" db="EMBL/GenBank/DDBJ databases">
        <authorList>
            <person name="Sun Q."/>
        </authorList>
    </citation>
    <scope>NUCLEOTIDE SEQUENCE</scope>
    <source>
        <strain evidence="1">YIM B02566</strain>
    </source>
</reference>